<dbReference type="EMBL" id="JBHSIS010000022">
    <property type="protein sequence ID" value="MFC4858517.1"/>
    <property type="molecule type" value="Genomic_DNA"/>
</dbReference>
<dbReference type="InterPro" id="IPR025447">
    <property type="entry name" value="DUF4192"/>
</dbReference>
<feature type="region of interest" description="Disordered" evidence="1">
    <location>
        <begin position="338"/>
        <end position="569"/>
    </location>
</feature>
<evidence type="ECO:0000256" key="1">
    <source>
        <dbReference type="SAM" id="MobiDB-lite"/>
    </source>
</evidence>
<dbReference type="Proteomes" id="UP001595859">
    <property type="component" value="Unassembled WGS sequence"/>
</dbReference>
<accession>A0ABV9S9W7</accession>
<proteinExistence type="predicted"/>
<sequence>MTTSPSHTHIARHDLSAMTAGIPAMIGFPPTDSLVLFTFRPGLAPTVGTTMRVDLPAPEHVEAVTAQLVAATRLNEAVAALAVVTGGTADEHRPLVDALRKAYADNDIQLIHASWVRTLSHGERWQCYLDPQCTDTIPDPQASTWATATAIAGDVTYRNREDMAAQLAPDPPETLARREELLDAHLRNPSTPYTGADLEADVTLVTNMLTDAERTPELPTLTDRQVVRLARALSHPEVKDECMAAALTETPHSAERLWTVLVRALPAPERAEPAVLLALSAYLRGAGVLAALAVRTALDANPGQALAVLLHMALTRGLPPHHLRSLLVESILRNEGIPDATDDPGWETTAPIPDQAAPPQRPEPPSGPPEPPTRAEWLTQPERWQRGEHRERHDHFGRAAPPAQADALEHPTAHEQREETRPTAPPKPPERTKPPSEAEPRDRAERPDRAEHPVHAERFAQAESAGRVESPGKTGGPEDSEPVERADSLHETERSGEGREAEPRRRTVSGHAPAPAPPGSTPTPARAAFDERDAGSAGTAHPGNVRDAQPLTAFLPPRPSRISELNVPG</sequence>
<reference evidence="3" key="1">
    <citation type="journal article" date="2019" name="Int. J. Syst. Evol. Microbiol.">
        <title>The Global Catalogue of Microorganisms (GCM) 10K type strain sequencing project: providing services to taxonomists for standard genome sequencing and annotation.</title>
        <authorList>
            <consortium name="The Broad Institute Genomics Platform"/>
            <consortium name="The Broad Institute Genome Sequencing Center for Infectious Disease"/>
            <person name="Wu L."/>
            <person name="Ma J."/>
        </authorList>
    </citation>
    <scope>NUCLEOTIDE SEQUENCE [LARGE SCALE GENOMIC DNA]</scope>
    <source>
        <strain evidence="3">ZS-22-S1</strain>
    </source>
</reference>
<gene>
    <name evidence="2" type="ORF">ACFPCV_33900</name>
</gene>
<comment type="caution">
    <text evidence="2">The sequence shown here is derived from an EMBL/GenBank/DDBJ whole genome shotgun (WGS) entry which is preliminary data.</text>
</comment>
<keyword evidence="3" id="KW-1185">Reference proteome</keyword>
<feature type="compositionally biased region" description="Pro residues" evidence="1">
    <location>
        <begin position="359"/>
        <end position="372"/>
    </location>
</feature>
<evidence type="ECO:0000313" key="3">
    <source>
        <dbReference type="Proteomes" id="UP001595859"/>
    </source>
</evidence>
<organism evidence="2 3">
    <name type="scientific">Actinophytocola glycyrrhizae</name>
    <dbReference type="NCBI Taxonomy" id="2044873"/>
    <lineage>
        <taxon>Bacteria</taxon>
        <taxon>Bacillati</taxon>
        <taxon>Actinomycetota</taxon>
        <taxon>Actinomycetes</taxon>
        <taxon>Pseudonocardiales</taxon>
        <taxon>Pseudonocardiaceae</taxon>
    </lineage>
</organism>
<name>A0ABV9S9W7_9PSEU</name>
<feature type="compositionally biased region" description="Basic and acidic residues" evidence="1">
    <location>
        <begin position="482"/>
        <end position="505"/>
    </location>
</feature>
<protein>
    <submittedName>
        <fullName evidence="2">DUF4192 family protein</fullName>
    </submittedName>
</protein>
<feature type="compositionally biased region" description="Basic and acidic residues" evidence="1">
    <location>
        <begin position="407"/>
        <end position="421"/>
    </location>
</feature>
<dbReference type="Pfam" id="PF13830">
    <property type="entry name" value="DUF4192"/>
    <property type="match status" value="1"/>
</dbReference>
<feature type="compositionally biased region" description="Basic and acidic residues" evidence="1">
    <location>
        <begin position="383"/>
        <end position="397"/>
    </location>
</feature>
<dbReference type="RefSeq" id="WP_378061015.1">
    <property type="nucleotide sequence ID" value="NZ_JBHSIS010000022.1"/>
</dbReference>
<evidence type="ECO:0000313" key="2">
    <source>
        <dbReference type="EMBL" id="MFC4858517.1"/>
    </source>
</evidence>
<feature type="compositionally biased region" description="Basic and acidic residues" evidence="1">
    <location>
        <begin position="428"/>
        <end position="460"/>
    </location>
</feature>